<accession>A0A7G7CQ29</accession>
<dbReference type="PANTHER" id="PTHR43210">
    <property type="entry name" value="DETHIOBIOTIN SYNTHETASE"/>
    <property type="match status" value="1"/>
</dbReference>
<evidence type="ECO:0000256" key="1">
    <source>
        <dbReference type="HAMAP-Rule" id="MF_00336"/>
    </source>
</evidence>
<dbReference type="HAMAP" id="MF_00336">
    <property type="entry name" value="BioD"/>
    <property type="match status" value="1"/>
</dbReference>
<keyword evidence="3" id="KW-1185">Reference proteome</keyword>
<reference evidence="2 3" key="1">
    <citation type="submission" date="2020-07" db="EMBL/GenBank/DDBJ databases">
        <title>Complete genome and description of Corynebacterium incognita strain Marseille-Q3630 sp. nov.</title>
        <authorList>
            <person name="Boxberger M."/>
        </authorList>
    </citation>
    <scope>NUCLEOTIDE SEQUENCE [LARGE SCALE GENOMIC DNA]</scope>
    <source>
        <strain evidence="2 3">Marseille-Q3630</strain>
    </source>
</reference>
<feature type="binding site" evidence="1">
    <location>
        <position position="206"/>
    </location>
    <ligand>
        <name>ATP</name>
        <dbReference type="ChEBI" id="CHEBI:30616"/>
    </ligand>
</feature>
<evidence type="ECO:0000313" key="2">
    <source>
        <dbReference type="EMBL" id="QNE89695.1"/>
    </source>
</evidence>
<dbReference type="EC" id="6.3.3.3" evidence="1"/>
<proteinExistence type="inferred from homology"/>
<protein>
    <recommendedName>
        <fullName evidence="1">ATP-dependent dethiobiotin synthetase BioD</fullName>
        <ecNumber evidence="1">6.3.3.3</ecNumber>
    </recommendedName>
    <alternativeName>
        <fullName evidence="1">DTB synthetase</fullName>
        <shortName evidence="1">DTBS</shortName>
    </alternativeName>
    <alternativeName>
        <fullName evidence="1">Dethiobiotin synthase</fullName>
    </alternativeName>
</protein>
<keyword evidence="1" id="KW-0479">Metal-binding</keyword>
<comment type="subunit">
    <text evidence="1">Homodimer.</text>
</comment>
<feature type="active site" evidence="1">
    <location>
        <position position="36"/>
    </location>
</feature>
<evidence type="ECO:0000313" key="3">
    <source>
        <dbReference type="Proteomes" id="UP000515743"/>
    </source>
</evidence>
<feature type="binding site" evidence="1">
    <location>
        <begin position="115"/>
        <end position="118"/>
    </location>
    <ligand>
        <name>ATP</name>
        <dbReference type="ChEBI" id="CHEBI:30616"/>
    </ligand>
</feature>
<dbReference type="SUPFAM" id="SSF52540">
    <property type="entry name" value="P-loop containing nucleoside triphosphate hydrolases"/>
    <property type="match status" value="1"/>
</dbReference>
<comment type="catalytic activity">
    <reaction evidence="1">
        <text>(7R,8S)-7,8-diammoniononanoate + CO2 + ATP = (4R,5S)-dethiobiotin + ADP + phosphate + 3 H(+)</text>
        <dbReference type="Rhea" id="RHEA:15805"/>
        <dbReference type="ChEBI" id="CHEBI:15378"/>
        <dbReference type="ChEBI" id="CHEBI:16526"/>
        <dbReference type="ChEBI" id="CHEBI:30616"/>
        <dbReference type="ChEBI" id="CHEBI:43474"/>
        <dbReference type="ChEBI" id="CHEBI:149469"/>
        <dbReference type="ChEBI" id="CHEBI:149473"/>
        <dbReference type="ChEBI" id="CHEBI:456216"/>
        <dbReference type="EC" id="6.3.3.3"/>
    </reaction>
</comment>
<dbReference type="RefSeq" id="WP_185176069.1">
    <property type="nucleotide sequence ID" value="NZ_CP059404.1"/>
</dbReference>
<dbReference type="NCBIfam" id="TIGR00347">
    <property type="entry name" value="bioD"/>
    <property type="match status" value="1"/>
</dbReference>
<gene>
    <name evidence="1 2" type="primary">bioD</name>
    <name evidence="2" type="ORF">H0194_01140</name>
</gene>
<feature type="binding site" evidence="1">
    <location>
        <position position="48"/>
    </location>
    <ligand>
        <name>ATP</name>
        <dbReference type="ChEBI" id="CHEBI:30616"/>
    </ligand>
</feature>
<dbReference type="UniPathway" id="UPA00078">
    <property type="reaction ID" value="UER00161"/>
</dbReference>
<dbReference type="Pfam" id="PF13500">
    <property type="entry name" value="AAA_26"/>
    <property type="match status" value="1"/>
</dbReference>
<dbReference type="GO" id="GO:0005829">
    <property type="term" value="C:cytosol"/>
    <property type="evidence" value="ECO:0007669"/>
    <property type="project" value="TreeGrafter"/>
</dbReference>
<comment type="caution">
    <text evidence="1">Lacks conserved residue(s) required for the propagation of feature annotation.</text>
</comment>
<dbReference type="GO" id="GO:0005524">
    <property type="term" value="F:ATP binding"/>
    <property type="evidence" value="ECO:0007669"/>
    <property type="project" value="UniProtKB-UniRule"/>
</dbReference>
<dbReference type="InterPro" id="IPR027417">
    <property type="entry name" value="P-loop_NTPase"/>
</dbReference>
<dbReference type="Proteomes" id="UP000515743">
    <property type="component" value="Chromosome"/>
</dbReference>
<dbReference type="GO" id="GO:0009102">
    <property type="term" value="P:biotin biosynthetic process"/>
    <property type="evidence" value="ECO:0007669"/>
    <property type="project" value="UniProtKB-UniRule"/>
</dbReference>
<dbReference type="EMBL" id="CP059404">
    <property type="protein sequence ID" value="QNE89695.1"/>
    <property type="molecule type" value="Genomic_DNA"/>
</dbReference>
<keyword evidence="1" id="KW-0460">Magnesium</keyword>
<dbReference type="Gene3D" id="3.40.50.300">
    <property type="entry name" value="P-loop containing nucleotide triphosphate hydrolases"/>
    <property type="match status" value="1"/>
</dbReference>
<comment type="subcellular location">
    <subcellularLocation>
        <location evidence="1">Cytoplasm</location>
    </subcellularLocation>
</comment>
<comment type="pathway">
    <text evidence="1">Cofactor biosynthesis; biotin biosynthesis; biotin from 7,8-diaminononanoate: step 1/2.</text>
</comment>
<dbReference type="GO" id="GO:0004141">
    <property type="term" value="F:dethiobiotin synthase activity"/>
    <property type="evidence" value="ECO:0007669"/>
    <property type="project" value="UniProtKB-UniRule"/>
</dbReference>
<sequence length="240" mass="24788">MFIVMTGTGTDVGKTIATAVLARSIKEAGHVVGVAKPVQTGEPVGHGDIATVQRLTGIAGVEMVRYPEPLAPNLAARRAGLPGISLHDVVQWLRDVERRAPAECAQGEEPVILVEGAGGITVRLADDVTILDIACALGAPLVVVTAMGLGSLNLAELTVTHARRKGAHVAALVGGSMPAAPDLATRLNAQELPRVTEAPLIGLIPEQVGQLSAKEFEALYVPIDLEPLGLGASGQADHRI</sequence>
<name>A0A7G7CQ29_9CORY</name>
<keyword evidence="1" id="KW-0067">ATP-binding</keyword>
<dbReference type="InterPro" id="IPR004472">
    <property type="entry name" value="DTB_synth_BioD"/>
</dbReference>
<comment type="function">
    <text evidence="1">Catalyzes a mechanistically unusual reaction, the ATP-dependent insertion of CO2 between the N7 and N8 nitrogen atoms of 7,8-diaminopelargonic acid (DAPA, also called 7,8-diammoniononanoate) to form a ureido ring.</text>
</comment>
<dbReference type="PANTHER" id="PTHR43210:SF5">
    <property type="entry name" value="DETHIOBIOTIN SYNTHETASE"/>
    <property type="match status" value="1"/>
</dbReference>
<dbReference type="GO" id="GO:0000287">
    <property type="term" value="F:magnesium ion binding"/>
    <property type="evidence" value="ECO:0007669"/>
    <property type="project" value="UniProtKB-UniRule"/>
</dbReference>
<dbReference type="AlphaFoldDB" id="A0A7G7CQ29"/>
<feature type="binding site" evidence="1">
    <location>
        <position position="15"/>
    </location>
    <ligand>
        <name>Mg(2+)</name>
        <dbReference type="ChEBI" id="CHEBI:18420"/>
    </ligand>
</feature>
<comment type="cofactor">
    <cofactor evidence="1">
        <name>Mg(2+)</name>
        <dbReference type="ChEBI" id="CHEBI:18420"/>
    </cofactor>
</comment>
<dbReference type="CDD" id="cd03109">
    <property type="entry name" value="DTBS"/>
    <property type="match status" value="1"/>
</dbReference>
<organism evidence="2 3">
    <name type="scientific">Corynebacterium incognita</name>
    <dbReference type="NCBI Taxonomy" id="2754725"/>
    <lineage>
        <taxon>Bacteria</taxon>
        <taxon>Bacillati</taxon>
        <taxon>Actinomycetota</taxon>
        <taxon>Actinomycetes</taxon>
        <taxon>Mycobacteriales</taxon>
        <taxon>Corynebacteriaceae</taxon>
        <taxon>Corynebacterium</taxon>
    </lineage>
</organism>
<dbReference type="KEGG" id="cik:H0194_01140"/>
<dbReference type="PIRSF" id="PIRSF006755">
    <property type="entry name" value="DTB_synth"/>
    <property type="match status" value="1"/>
</dbReference>
<feature type="binding site" evidence="1">
    <location>
        <position position="40"/>
    </location>
    <ligand>
        <name>substrate</name>
    </ligand>
</feature>
<keyword evidence="1" id="KW-0963">Cytoplasm</keyword>
<keyword evidence="1" id="KW-0547">Nucleotide-binding</keyword>
<keyword evidence="1 2" id="KW-0436">Ligase</keyword>
<feature type="binding site" evidence="1">
    <location>
        <begin position="175"/>
        <end position="176"/>
    </location>
    <ligand>
        <name>ATP</name>
        <dbReference type="ChEBI" id="CHEBI:30616"/>
    </ligand>
</feature>
<feature type="binding site" evidence="1">
    <location>
        <position position="48"/>
    </location>
    <ligand>
        <name>Mg(2+)</name>
        <dbReference type="ChEBI" id="CHEBI:18420"/>
    </ligand>
</feature>
<feature type="binding site" evidence="1">
    <location>
        <position position="115"/>
    </location>
    <ligand>
        <name>Mg(2+)</name>
        <dbReference type="ChEBI" id="CHEBI:18420"/>
    </ligand>
</feature>
<keyword evidence="1" id="KW-0093">Biotin biosynthesis</keyword>
<feature type="binding site" evidence="1">
    <location>
        <begin position="11"/>
        <end position="16"/>
    </location>
    <ligand>
        <name>ATP</name>
        <dbReference type="ChEBI" id="CHEBI:30616"/>
    </ligand>
</feature>
<comment type="similarity">
    <text evidence="1">Belongs to the dethiobiotin synthetase family.</text>
</comment>